<evidence type="ECO:0000313" key="1">
    <source>
        <dbReference type="EMBL" id="KAK2151103.1"/>
    </source>
</evidence>
<accession>A0AAD9N0M7</accession>
<evidence type="ECO:0000313" key="2">
    <source>
        <dbReference type="Proteomes" id="UP001208570"/>
    </source>
</evidence>
<dbReference type="EMBL" id="JAODUP010000375">
    <property type="protein sequence ID" value="KAK2151103.1"/>
    <property type="molecule type" value="Genomic_DNA"/>
</dbReference>
<dbReference type="AlphaFoldDB" id="A0AAD9N0M7"/>
<sequence>MGSVAIATQASCPNVLTLSYLADTLDLTYIAEEASCNSLGGNYHQHSDEDMTILEGVYQLDLSLALTTTLKSLQWYDVLVIYDNHDVYAHDAYLSRLGDEIVAMNGFIEMFEVNSDSLRSDISDILGYVMTADVYHQVLIVCSIECIEEILRMAVDIDKSKVEQELFSFAFKWLILADKQDLDGILINVQTLNHVTVITPPPRKQANIINVNNLM</sequence>
<organism evidence="1 2">
    <name type="scientific">Paralvinella palmiformis</name>
    <dbReference type="NCBI Taxonomy" id="53620"/>
    <lineage>
        <taxon>Eukaryota</taxon>
        <taxon>Metazoa</taxon>
        <taxon>Spiralia</taxon>
        <taxon>Lophotrochozoa</taxon>
        <taxon>Annelida</taxon>
        <taxon>Polychaeta</taxon>
        <taxon>Sedentaria</taxon>
        <taxon>Canalipalpata</taxon>
        <taxon>Terebellida</taxon>
        <taxon>Terebelliformia</taxon>
        <taxon>Alvinellidae</taxon>
        <taxon>Paralvinella</taxon>
    </lineage>
</organism>
<keyword evidence="2" id="KW-1185">Reference proteome</keyword>
<reference evidence="1" key="1">
    <citation type="journal article" date="2023" name="Mol. Biol. Evol.">
        <title>Third-Generation Sequencing Reveals the Adaptive Role of the Epigenome in Three Deep-Sea Polychaetes.</title>
        <authorList>
            <person name="Perez M."/>
            <person name="Aroh O."/>
            <person name="Sun Y."/>
            <person name="Lan Y."/>
            <person name="Juniper S.K."/>
            <person name="Young C.R."/>
            <person name="Angers B."/>
            <person name="Qian P.Y."/>
        </authorList>
    </citation>
    <scope>NUCLEOTIDE SEQUENCE</scope>
    <source>
        <strain evidence="1">P08H-3</strain>
    </source>
</reference>
<comment type="caution">
    <text evidence="1">The sequence shown here is derived from an EMBL/GenBank/DDBJ whole genome shotgun (WGS) entry which is preliminary data.</text>
</comment>
<dbReference type="Gene3D" id="3.40.50.2300">
    <property type="match status" value="1"/>
</dbReference>
<proteinExistence type="predicted"/>
<feature type="non-terminal residue" evidence="1">
    <location>
        <position position="1"/>
    </location>
</feature>
<name>A0AAD9N0M7_9ANNE</name>
<protein>
    <submittedName>
        <fullName evidence="1">Uncharacterized protein</fullName>
    </submittedName>
</protein>
<dbReference type="Proteomes" id="UP001208570">
    <property type="component" value="Unassembled WGS sequence"/>
</dbReference>
<gene>
    <name evidence="1" type="ORF">LSH36_375g02037</name>
</gene>